<protein>
    <recommendedName>
        <fullName evidence="4">Tetratricopeptide repeat protein</fullName>
    </recommendedName>
</protein>
<evidence type="ECO:0008006" key="4">
    <source>
        <dbReference type="Google" id="ProtNLM"/>
    </source>
</evidence>
<evidence type="ECO:0000313" key="2">
    <source>
        <dbReference type="EMBL" id="OZY85531.1"/>
    </source>
</evidence>
<dbReference type="Proteomes" id="UP000216101">
    <property type="component" value="Unassembled WGS sequence"/>
</dbReference>
<dbReference type="AlphaFoldDB" id="A0A266Q827"/>
<accession>A0A266Q827</accession>
<evidence type="ECO:0000256" key="1">
    <source>
        <dbReference type="SAM" id="SignalP"/>
    </source>
</evidence>
<reference evidence="3" key="1">
    <citation type="submission" date="2017-05" db="EMBL/GenBank/DDBJ databases">
        <authorList>
            <person name="Barney B.M."/>
        </authorList>
    </citation>
    <scope>NUCLEOTIDE SEQUENCE [LARGE SCALE GENOMIC DNA]</scope>
    <source>
        <strain evidence="3">PSBB022</strain>
    </source>
</reference>
<dbReference type="SMART" id="SM00028">
    <property type="entry name" value="TPR"/>
    <property type="match status" value="4"/>
</dbReference>
<proteinExistence type="predicted"/>
<dbReference type="EMBL" id="NHNI01000001">
    <property type="protein sequence ID" value="OZY85531.1"/>
    <property type="molecule type" value="Genomic_DNA"/>
</dbReference>
<name>A0A266Q827_9GAMM</name>
<keyword evidence="3" id="KW-1185">Reference proteome</keyword>
<dbReference type="InterPro" id="IPR011990">
    <property type="entry name" value="TPR-like_helical_dom_sf"/>
</dbReference>
<feature type="chain" id="PRO_5013374731" description="Tetratricopeptide repeat protein" evidence="1">
    <location>
        <begin position="26"/>
        <end position="420"/>
    </location>
</feature>
<dbReference type="SUPFAM" id="SSF48452">
    <property type="entry name" value="TPR-like"/>
    <property type="match status" value="1"/>
</dbReference>
<comment type="caution">
    <text evidence="2">The sequence shown here is derived from an EMBL/GenBank/DDBJ whole genome shotgun (WGS) entry which is preliminary data.</text>
</comment>
<sequence length="420" mass="46464">MQPNKKMIRLLRVALLGICSSIAVAPLVTQYAFAAKAAETQQLSAKVGKPLKQARELMDAKKWKEALAKTKEVAAIENKSPMEETIINEMLAYCMVNLKDYAGAVAVYEKMLAAGQFKKGEEPKRILNMSQIYFALKNYAKAAELGERYLKAVNNDLEVMHQVAQAYYLQNDFVRAEQATQRLIDTAQKQGKVADEDWLKLLMSAQHKQNKKPAVITTLEQLLSHYPNEQYWQDMFTYLLSDSSFSDRQNIIYLRLVKSTGYLQANEYVEMAELSLAVANPGDAKAVLEDGFNKGILGQGDSKERELKLLAMARTQAAEDLQLLPSIEKEAAAKPTGDALIKIGEAYLGHGQYEKAIAAFKGGLAKGGVKIQDEVNINIGIAYMALNKPQEAISAFKTVSSSSPLALMSRLWAIQAAKAK</sequence>
<dbReference type="InterPro" id="IPR019734">
    <property type="entry name" value="TPR_rpt"/>
</dbReference>
<dbReference type="Gene3D" id="1.25.40.10">
    <property type="entry name" value="Tetratricopeptide repeat domain"/>
    <property type="match status" value="3"/>
</dbReference>
<feature type="signal peptide" evidence="1">
    <location>
        <begin position="1"/>
        <end position="25"/>
    </location>
</feature>
<evidence type="ECO:0000313" key="3">
    <source>
        <dbReference type="Proteomes" id="UP000216101"/>
    </source>
</evidence>
<dbReference type="Pfam" id="PF13174">
    <property type="entry name" value="TPR_6"/>
    <property type="match status" value="1"/>
</dbReference>
<gene>
    <name evidence="2" type="ORF">CBP51_00310</name>
</gene>
<dbReference type="Pfam" id="PF13181">
    <property type="entry name" value="TPR_8"/>
    <property type="match status" value="1"/>
</dbReference>
<keyword evidence="1" id="KW-0732">Signal</keyword>
<dbReference type="RefSeq" id="WP_094983418.1">
    <property type="nucleotide sequence ID" value="NZ_NHNI01000001.1"/>
</dbReference>
<organism evidence="2 3">
    <name type="scientific">Cellvibrio mixtus</name>
    <dbReference type="NCBI Taxonomy" id="39650"/>
    <lineage>
        <taxon>Bacteria</taxon>
        <taxon>Pseudomonadati</taxon>
        <taxon>Pseudomonadota</taxon>
        <taxon>Gammaproteobacteria</taxon>
        <taxon>Cellvibrionales</taxon>
        <taxon>Cellvibrionaceae</taxon>
        <taxon>Cellvibrio</taxon>
    </lineage>
</organism>